<accession>A0A2W5NFW1</accession>
<protein>
    <submittedName>
        <fullName evidence="2">Uncharacterized protein</fullName>
    </submittedName>
</protein>
<reference evidence="2 3" key="1">
    <citation type="submission" date="2017-08" db="EMBL/GenBank/DDBJ databases">
        <title>Infants hospitalized years apart are colonized by the same room-sourced microbial strains.</title>
        <authorList>
            <person name="Brooks B."/>
            <person name="Olm M.R."/>
            <person name="Firek B.A."/>
            <person name="Baker R."/>
            <person name="Thomas B.C."/>
            <person name="Morowitz M.J."/>
            <person name="Banfield J.F."/>
        </authorList>
    </citation>
    <scope>NUCLEOTIDE SEQUENCE [LARGE SCALE GENOMIC DNA]</scope>
    <source>
        <strain evidence="2">S2_005_002_R2_34</strain>
    </source>
</reference>
<keyword evidence="1" id="KW-0732">Signal</keyword>
<dbReference type="Gene3D" id="2.60.40.1880">
    <property type="entry name" value="Invasion associated locus B (IalB) protein"/>
    <property type="match status" value="1"/>
</dbReference>
<evidence type="ECO:0000313" key="3">
    <source>
        <dbReference type="Proteomes" id="UP000249185"/>
    </source>
</evidence>
<proteinExistence type="predicted"/>
<organism evidence="2 3">
    <name type="scientific">Rhodovulum sulfidophilum</name>
    <name type="common">Rhodobacter sulfidophilus</name>
    <dbReference type="NCBI Taxonomy" id="35806"/>
    <lineage>
        <taxon>Bacteria</taxon>
        <taxon>Pseudomonadati</taxon>
        <taxon>Pseudomonadota</taxon>
        <taxon>Alphaproteobacteria</taxon>
        <taxon>Rhodobacterales</taxon>
        <taxon>Paracoccaceae</taxon>
        <taxon>Rhodovulum</taxon>
    </lineage>
</organism>
<comment type="caution">
    <text evidence="2">The sequence shown here is derived from an EMBL/GenBank/DDBJ whole genome shotgun (WGS) entry which is preliminary data.</text>
</comment>
<dbReference type="InterPro" id="IPR038696">
    <property type="entry name" value="IalB_sf"/>
</dbReference>
<dbReference type="EMBL" id="QFPW01000001">
    <property type="protein sequence ID" value="PZQ52386.1"/>
    <property type="molecule type" value="Genomic_DNA"/>
</dbReference>
<feature type="signal peptide" evidence="1">
    <location>
        <begin position="1"/>
        <end position="24"/>
    </location>
</feature>
<gene>
    <name evidence="2" type="ORF">DI556_01635</name>
</gene>
<evidence type="ECO:0000313" key="2">
    <source>
        <dbReference type="EMBL" id="PZQ52386.1"/>
    </source>
</evidence>
<name>A0A2W5NFW1_RHOSU</name>
<feature type="chain" id="PRO_5015979838" evidence="1">
    <location>
        <begin position="25"/>
        <end position="123"/>
    </location>
</feature>
<dbReference type="AlphaFoldDB" id="A0A2W5NFW1"/>
<dbReference type="Proteomes" id="UP000249185">
    <property type="component" value="Unassembled WGS sequence"/>
</dbReference>
<evidence type="ECO:0000256" key="1">
    <source>
        <dbReference type="SAM" id="SignalP"/>
    </source>
</evidence>
<sequence length="123" mass="12543">MREIWLSARVVAAALLLGPATTLAAGEPPVIPPLVPLAADPPARAGFHDWAISCAGAGPGGCRAVTRLRSAAPGSPEVLRLAVAPAGAEVFALTLRTPAQLYLPAAATLIPDRGDPVEIPWIT</sequence>